<dbReference type="OrthoDB" id="6284736at2759"/>
<accession>A0A2G9TYZ7</accession>
<proteinExistence type="predicted"/>
<keyword evidence="2" id="KW-1185">Reference proteome</keyword>
<name>A0A2G9TYZ7_TELCI</name>
<protein>
    <submittedName>
        <fullName evidence="1">Uncharacterized protein</fullName>
    </submittedName>
</protein>
<evidence type="ECO:0000313" key="1">
    <source>
        <dbReference type="EMBL" id="PIO62672.1"/>
    </source>
</evidence>
<organism evidence="1 2">
    <name type="scientific">Teladorsagia circumcincta</name>
    <name type="common">Brown stomach worm</name>
    <name type="synonym">Ostertagia circumcincta</name>
    <dbReference type="NCBI Taxonomy" id="45464"/>
    <lineage>
        <taxon>Eukaryota</taxon>
        <taxon>Metazoa</taxon>
        <taxon>Ecdysozoa</taxon>
        <taxon>Nematoda</taxon>
        <taxon>Chromadorea</taxon>
        <taxon>Rhabditida</taxon>
        <taxon>Rhabditina</taxon>
        <taxon>Rhabditomorpha</taxon>
        <taxon>Strongyloidea</taxon>
        <taxon>Trichostrongylidae</taxon>
        <taxon>Teladorsagia</taxon>
    </lineage>
</organism>
<dbReference type="AlphaFoldDB" id="A0A2G9TYZ7"/>
<dbReference type="EMBL" id="KZ351801">
    <property type="protein sequence ID" value="PIO62672.1"/>
    <property type="molecule type" value="Genomic_DNA"/>
</dbReference>
<evidence type="ECO:0000313" key="2">
    <source>
        <dbReference type="Proteomes" id="UP000230423"/>
    </source>
</evidence>
<reference evidence="1 2" key="1">
    <citation type="submission" date="2015-09" db="EMBL/GenBank/DDBJ databases">
        <title>Draft genome of the parasitic nematode Teladorsagia circumcincta isolate WARC Sus (inbred).</title>
        <authorList>
            <person name="Mitreva M."/>
        </authorList>
    </citation>
    <scope>NUCLEOTIDE SEQUENCE [LARGE SCALE GENOMIC DNA]</scope>
    <source>
        <strain evidence="1 2">S</strain>
    </source>
</reference>
<gene>
    <name evidence="1" type="ORF">TELCIR_15758</name>
</gene>
<sequence length="55" mass="6284">MATKQALMAEEGKSGQAAFEKNGEKVIFELEPKTVGLTKDQLEKYRNDPFWKPVR</sequence>
<dbReference type="Proteomes" id="UP000230423">
    <property type="component" value="Unassembled WGS sequence"/>
</dbReference>